<evidence type="ECO:0000313" key="10">
    <source>
        <dbReference type="Proteomes" id="UP000657006"/>
    </source>
</evidence>
<dbReference type="GO" id="GO:0055085">
    <property type="term" value="P:transmembrane transport"/>
    <property type="evidence" value="ECO:0007669"/>
    <property type="project" value="InterPro"/>
</dbReference>
<evidence type="ECO:0000256" key="1">
    <source>
        <dbReference type="ARBA" id="ARBA00004651"/>
    </source>
</evidence>
<reference evidence="9" key="1">
    <citation type="submission" date="2020-08" db="EMBL/GenBank/DDBJ databases">
        <title>Genome public.</title>
        <authorList>
            <person name="Liu C."/>
            <person name="Sun Q."/>
        </authorList>
    </citation>
    <scope>NUCLEOTIDE SEQUENCE</scope>
    <source>
        <strain evidence="9">NSJ-32</strain>
    </source>
</reference>
<keyword evidence="4 7" id="KW-0812">Transmembrane</keyword>
<evidence type="ECO:0000256" key="3">
    <source>
        <dbReference type="ARBA" id="ARBA00022475"/>
    </source>
</evidence>
<dbReference type="EMBL" id="JACRSQ010000011">
    <property type="protein sequence ID" value="MBC8543630.1"/>
    <property type="molecule type" value="Genomic_DNA"/>
</dbReference>
<evidence type="ECO:0000256" key="5">
    <source>
        <dbReference type="ARBA" id="ARBA00022989"/>
    </source>
</evidence>
<evidence type="ECO:0000259" key="8">
    <source>
        <dbReference type="PROSITE" id="PS50928"/>
    </source>
</evidence>
<comment type="similarity">
    <text evidence="7">Belongs to the binding-protein-dependent transport system permease family.</text>
</comment>
<keyword evidence="6 7" id="KW-0472">Membrane</keyword>
<dbReference type="Gene3D" id="1.10.3720.10">
    <property type="entry name" value="MetI-like"/>
    <property type="match status" value="1"/>
</dbReference>
<dbReference type="SUPFAM" id="SSF161098">
    <property type="entry name" value="MetI-like"/>
    <property type="match status" value="1"/>
</dbReference>
<feature type="transmembrane region" description="Helical" evidence="7">
    <location>
        <begin position="282"/>
        <end position="304"/>
    </location>
</feature>
<dbReference type="InterPro" id="IPR035906">
    <property type="entry name" value="MetI-like_sf"/>
</dbReference>
<dbReference type="CDD" id="cd06261">
    <property type="entry name" value="TM_PBP2"/>
    <property type="match status" value="1"/>
</dbReference>
<dbReference type="AlphaFoldDB" id="A0A926DUR6"/>
<feature type="transmembrane region" description="Helical" evidence="7">
    <location>
        <begin position="90"/>
        <end position="111"/>
    </location>
</feature>
<accession>A0A926DUR6</accession>
<gene>
    <name evidence="9" type="ORF">H8730_08745</name>
</gene>
<dbReference type="Pfam" id="PF00528">
    <property type="entry name" value="BPD_transp_1"/>
    <property type="match status" value="1"/>
</dbReference>
<name>A0A926DUR6_9FIRM</name>
<evidence type="ECO:0000256" key="4">
    <source>
        <dbReference type="ARBA" id="ARBA00022692"/>
    </source>
</evidence>
<organism evidence="9 10">
    <name type="scientific">Bianquea renquensis</name>
    <dbReference type="NCBI Taxonomy" id="2763661"/>
    <lineage>
        <taxon>Bacteria</taxon>
        <taxon>Bacillati</taxon>
        <taxon>Bacillota</taxon>
        <taxon>Clostridia</taxon>
        <taxon>Eubacteriales</taxon>
        <taxon>Bianqueaceae</taxon>
        <taxon>Bianquea</taxon>
    </lineage>
</organism>
<dbReference type="InterPro" id="IPR000515">
    <property type="entry name" value="MetI-like"/>
</dbReference>
<protein>
    <submittedName>
        <fullName evidence="9">Sugar ABC transporter permease</fullName>
    </submittedName>
</protein>
<evidence type="ECO:0000256" key="7">
    <source>
        <dbReference type="RuleBase" id="RU363032"/>
    </source>
</evidence>
<dbReference type="GO" id="GO:0005886">
    <property type="term" value="C:plasma membrane"/>
    <property type="evidence" value="ECO:0007669"/>
    <property type="project" value="UniProtKB-SubCell"/>
</dbReference>
<comment type="caution">
    <text evidence="9">The sequence shown here is derived from an EMBL/GenBank/DDBJ whole genome shotgun (WGS) entry which is preliminary data.</text>
</comment>
<feature type="transmembrane region" description="Helical" evidence="7">
    <location>
        <begin position="131"/>
        <end position="151"/>
    </location>
</feature>
<keyword evidence="10" id="KW-1185">Reference proteome</keyword>
<sequence>MKRSRDCMAVKRIDQKRRESYKLFLFILPCLIFIFIFSYLPLRGWIYAFTNYKPGYQWKDMDWVGFSNFTKLFGNAVMRQTMFQVIGNTLYYAILGVILSPVPMFFAIFLNEMSSSKCRKIVQTLTTLPHFISWVIMYSLVFFMLSPNGFVNTLLMNLGLISEPTDVLASGDHVMLTQRLYQLWKETGWNAIVYLAAIAGIDQEQYEAAMIDGANRFQKIWYITVPSLSSTYFVLLVMSFGNFLNTGFDQFYVFQNAFNKEQIQVLDLYVYNLGIGSGQTSMATAVGMAKSIIALVLFTLANLLSKKVRGTSVF</sequence>
<dbReference type="InterPro" id="IPR050809">
    <property type="entry name" value="UgpAE/MalFG_permease"/>
</dbReference>
<feature type="domain" description="ABC transmembrane type-1" evidence="8">
    <location>
        <begin position="86"/>
        <end position="301"/>
    </location>
</feature>
<dbReference type="PANTHER" id="PTHR43227">
    <property type="entry name" value="BLL4140 PROTEIN"/>
    <property type="match status" value="1"/>
</dbReference>
<feature type="transmembrane region" description="Helical" evidence="7">
    <location>
        <begin position="21"/>
        <end position="41"/>
    </location>
</feature>
<dbReference type="Proteomes" id="UP000657006">
    <property type="component" value="Unassembled WGS sequence"/>
</dbReference>
<keyword evidence="2 7" id="KW-0813">Transport</keyword>
<evidence type="ECO:0000313" key="9">
    <source>
        <dbReference type="EMBL" id="MBC8543630.1"/>
    </source>
</evidence>
<keyword evidence="3" id="KW-1003">Cell membrane</keyword>
<dbReference type="PANTHER" id="PTHR43227:SF11">
    <property type="entry name" value="BLL4140 PROTEIN"/>
    <property type="match status" value="1"/>
</dbReference>
<comment type="subcellular location">
    <subcellularLocation>
        <location evidence="1 7">Cell membrane</location>
        <topology evidence="1 7">Multi-pass membrane protein</topology>
    </subcellularLocation>
</comment>
<proteinExistence type="inferred from homology"/>
<evidence type="ECO:0000256" key="2">
    <source>
        <dbReference type="ARBA" id="ARBA00022448"/>
    </source>
</evidence>
<feature type="transmembrane region" description="Helical" evidence="7">
    <location>
        <begin position="220"/>
        <end position="244"/>
    </location>
</feature>
<dbReference type="PROSITE" id="PS50928">
    <property type="entry name" value="ABC_TM1"/>
    <property type="match status" value="1"/>
</dbReference>
<keyword evidence="5 7" id="KW-1133">Transmembrane helix</keyword>
<evidence type="ECO:0000256" key="6">
    <source>
        <dbReference type="ARBA" id="ARBA00023136"/>
    </source>
</evidence>